<comment type="caution">
    <text evidence="8">The sequence shown here is derived from an EMBL/GenBank/DDBJ whole genome shotgun (WGS) entry which is preliminary data.</text>
</comment>
<evidence type="ECO:0000313" key="15">
    <source>
        <dbReference type="Proteomes" id="UP000440732"/>
    </source>
</evidence>
<evidence type="ECO:0000313" key="8">
    <source>
        <dbReference type="EMBL" id="KAE9180307.1"/>
    </source>
</evidence>
<protein>
    <recommendedName>
        <fullName evidence="20">START domain-containing protein</fullName>
    </recommendedName>
</protein>
<name>A0A6A3WD78_9STRA</name>
<reference evidence="11 12" key="1">
    <citation type="submission" date="2018-08" db="EMBL/GenBank/DDBJ databases">
        <title>Genomic investigation of the strawberry pathogen Phytophthora fragariae indicates pathogenicity is determined by transcriptional variation in three key races.</title>
        <authorList>
            <person name="Adams T.M."/>
            <person name="Armitage A.D."/>
            <person name="Sobczyk M.K."/>
            <person name="Bates H.J."/>
            <person name="Dunwell J.M."/>
            <person name="Nellist C.F."/>
            <person name="Harrison R.J."/>
        </authorList>
    </citation>
    <scope>NUCLEOTIDE SEQUENCE [LARGE SCALE GENOMIC DNA]</scope>
    <source>
        <strain evidence="9 13">A4</strain>
        <strain evidence="8 14">BC-1</strain>
        <strain evidence="7 17">BC-23</strain>
        <strain evidence="6 12">NOV-27</strain>
        <strain evidence="4 15">NOV-5</strain>
        <strain evidence="5 16">NOV-71</strain>
        <strain evidence="10 18">NOV-77</strain>
        <strain evidence="2 11">NOV-9</strain>
        <strain evidence="3 19">ONT-3</strain>
    </source>
</reference>
<evidence type="ECO:0000313" key="10">
    <source>
        <dbReference type="EMBL" id="KAE9356840.1"/>
    </source>
</evidence>
<proteinExistence type="predicted"/>
<evidence type="ECO:0000313" key="7">
    <source>
        <dbReference type="EMBL" id="KAE9177502.1"/>
    </source>
</evidence>
<evidence type="ECO:0000313" key="3">
    <source>
        <dbReference type="EMBL" id="KAE9066232.1"/>
    </source>
</evidence>
<evidence type="ECO:0000313" key="18">
    <source>
        <dbReference type="Proteomes" id="UP000486351"/>
    </source>
</evidence>
<sequence>MTPQLEGTCMVAPCPALDTFESEFVLADFLHEMDELNHVQGVESKCGDFKRQHGTTVEAEPELKKAKISPTMPQVTPKTQPRKRRSTSWLRRKQELTALRSESEALETHVTLLKIQQTAKLCQPQPAVLTADQEMWKSVAAIARQECQAAQNENARLKNELEMYTRASNTLQLQTVQANLQQQELLDSKSGFVNAVRVGVVMSRHLNFENSDIFNRLESRMGARLHELDTVIREALQPIKGGISEQIQICRENGMEATAAVEYKHARLLPFGQDITANTIWEIIELGGLATSQHFHVTKQSQDVVGMASRFTIPLDRASSSTVSVDVHAVVKRFLAPAGMVVLVESHSEWSMNHPTAPAWKQTTEEVGWVVVNGHPLQADGIQRACQLRTTMKLVPETSSSSKAPTTFTGCVGDVVIPSFREIMSSHHQSIENFLLDSSRSIRA</sequence>
<dbReference type="Proteomes" id="UP000433483">
    <property type="component" value="Unassembled WGS sequence"/>
</dbReference>
<dbReference type="Proteomes" id="UP000476176">
    <property type="component" value="Unassembled WGS sequence"/>
</dbReference>
<evidence type="ECO:0000313" key="14">
    <source>
        <dbReference type="Proteomes" id="UP000440367"/>
    </source>
</evidence>
<dbReference type="EMBL" id="QXFZ01001514">
    <property type="protein sequence ID" value="KAE9089195.1"/>
    <property type="molecule type" value="Genomic_DNA"/>
</dbReference>
<evidence type="ECO:0000313" key="11">
    <source>
        <dbReference type="Proteomes" id="UP000429523"/>
    </source>
</evidence>
<dbReference type="Proteomes" id="UP000440367">
    <property type="component" value="Unassembled WGS sequence"/>
</dbReference>
<evidence type="ECO:0000313" key="17">
    <source>
        <dbReference type="Proteomes" id="UP000476176"/>
    </source>
</evidence>
<keyword evidence="12" id="KW-1185">Reference proteome</keyword>
<dbReference type="Proteomes" id="UP000488956">
    <property type="component" value="Unassembled WGS sequence"/>
</dbReference>
<dbReference type="OrthoDB" id="99873at2759"/>
<evidence type="ECO:0000313" key="4">
    <source>
        <dbReference type="EMBL" id="KAE9076245.1"/>
    </source>
</evidence>
<accession>A0A6A3WD78</accession>
<evidence type="ECO:0000313" key="6">
    <source>
        <dbReference type="EMBL" id="KAE9174962.1"/>
    </source>
</evidence>
<dbReference type="Proteomes" id="UP000440732">
    <property type="component" value="Unassembled WGS sequence"/>
</dbReference>
<dbReference type="Proteomes" id="UP000486351">
    <property type="component" value="Unassembled WGS sequence"/>
</dbReference>
<keyword evidence="1" id="KW-0175">Coiled coil</keyword>
<dbReference type="AlphaFoldDB" id="A0A6A3WD78"/>
<evidence type="ECO:0000256" key="1">
    <source>
        <dbReference type="SAM" id="Coils"/>
    </source>
</evidence>
<dbReference type="EMBL" id="QXGC01003220">
    <property type="protein sequence ID" value="KAE9177502.1"/>
    <property type="molecule type" value="Genomic_DNA"/>
</dbReference>
<evidence type="ECO:0000313" key="9">
    <source>
        <dbReference type="EMBL" id="KAE9304248.1"/>
    </source>
</evidence>
<dbReference type="EMBL" id="QXGA01004106">
    <property type="protein sequence ID" value="KAE9076245.1"/>
    <property type="molecule type" value="Genomic_DNA"/>
</dbReference>
<evidence type="ECO:0000313" key="12">
    <source>
        <dbReference type="Proteomes" id="UP000433483"/>
    </source>
</evidence>
<dbReference type="EMBL" id="QXGD01003142">
    <property type="protein sequence ID" value="KAE9180307.1"/>
    <property type="molecule type" value="Genomic_DNA"/>
</dbReference>
<dbReference type="EMBL" id="QXGE01000762">
    <property type="protein sequence ID" value="KAE9304248.1"/>
    <property type="molecule type" value="Genomic_DNA"/>
</dbReference>
<organism evidence="8 14">
    <name type="scientific">Phytophthora fragariae</name>
    <dbReference type="NCBI Taxonomy" id="53985"/>
    <lineage>
        <taxon>Eukaryota</taxon>
        <taxon>Sar</taxon>
        <taxon>Stramenopiles</taxon>
        <taxon>Oomycota</taxon>
        <taxon>Peronosporomycetes</taxon>
        <taxon>Peronosporales</taxon>
        <taxon>Peronosporaceae</taxon>
        <taxon>Phytophthora</taxon>
    </lineage>
</organism>
<dbReference type="Proteomes" id="UP000437068">
    <property type="component" value="Unassembled WGS sequence"/>
</dbReference>
<gene>
    <name evidence="9" type="ORF">PF001_g13170</name>
    <name evidence="8" type="ORF">PF002_g27602</name>
    <name evidence="7" type="ORF">PF004_g25759</name>
    <name evidence="6" type="ORF">PF005_g25620</name>
    <name evidence="4" type="ORF">PF006_g28168</name>
    <name evidence="5" type="ORF">PF007_g19682</name>
    <name evidence="10" type="ORF">PF008_g3445</name>
    <name evidence="2" type="ORF">PF009_g15021</name>
    <name evidence="3" type="ORF">PF010_g27888</name>
</gene>
<evidence type="ECO:0000313" key="2">
    <source>
        <dbReference type="EMBL" id="KAE8935015.1"/>
    </source>
</evidence>
<evidence type="ECO:0000313" key="5">
    <source>
        <dbReference type="EMBL" id="KAE9089195.1"/>
    </source>
</evidence>
<dbReference type="Proteomes" id="UP000441208">
    <property type="component" value="Unassembled WGS sequence"/>
</dbReference>
<dbReference type="EMBL" id="QXFX01003934">
    <property type="protein sequence ID" value="KAE9066232.1"/>
    <property type="molecule type" value="Genomic_DNA"/>
</dbReference>
<feature type="coiled-coil region" evidence="1">
    <location>
        <begin position="140"/>
        <end position="174"/>
    </location>
</feature>
<dbReference type="EMBL" id="QXFY01000105">
    <property type="protein sequence ID" value="KAE9356840.1"/>
    <property type="molecule type" value="Genomic_DNA"/>
</dbReference>
<dbReference type="EMBL" id="QXGB01002793">
    <property type="protein sequence ID" value="KAE9174962.1"/>
    <property type="molecule type" value="Genomic_DNA"/>
</dbReference>
<dbReference type="Proteomes" id="UP000429523">
    <property type="component" value="Unassembled WGS sequence"/>
</dbReference>
<evidence type="ECO:0008006" key="20">
    <source>
        <dbReference type="Google" id="ProtNLM"/>
    </source>
</evidence>
<evidence type="ECO:0000313" key="19">
    <source>
        <dbReference type="Proteomes" id="UP000488956"/>
    </source>
</evidence>
<evidence type="ECO:0000313" key="16">
    <source>
        <dbReference type="Proteomes" id="UP000441208"/>
    </source>
</evidence>
<evidence type="ECO:0000313" key="13">
    <source>
        <dbReference type="Proteomes" id="UP000437068"/>
    </source>
</evidence>
<dbReference type="EMBL" id="QXGF01000847">
    <property type="protein sequence ID" value="KAE8935015.1"/>
    <property type="molecule type" value="Genomic_DNA"/>
</dbReference>